<dbReference type="Proteomes" id="UP001591681">
    <property type="component" value="Unassembled WGS sequence"/>
</dbReference>
<comment type="subcellular location">
    <subcellularLocation>
        <location evidence="1">Cell membrane</location>
        <topology evidence="1">Single-pass type I membrane protein</topology>
    </subcellularLocation>
</comment>
<dbReference type="SUPFAM" id="SSF48726">
    <property type="entry name" value="Immunoglobulin"/>
    <property type="match status" value="1"/>
</dbReference>
<reference evidence="17 18" key="1">
    <citation type="submission" date="2024-09" db="EMBL/GenBank/DDBJ databases">
        <title>A chromosome-level genome assembly of Gray's grenadier anchovy, Coilia grayii.</title>
        <authorList>
            <person name="Fu Z."/>
        </authorList>
    </citation>
    <scope>NUCLEOTIDE SEQUENCE [LARGE SCALE GENOMIC DNA]</scope>
    <source>
        <strain evidence="17">G4</strain>
        <tissue evidence="17">Muscle</tissue>
    </source>
</reference>
<dbReference type="InterPro" id="IPR013783">
    <property type="entry name" value="Ig-like_fold"/>
</dbReference>
<dbReference type="AlphaFoldDB" id="A0ABD1KK86"/>
<keyword evidence="8 14" id="KW-0472">Membrane</keyword>
<keyword evidence="3 14" id="KW-0812">Transmembrane</keyword>
<evidence type="ECO:0000256" key="15">
    <source>
        <dbReference type="SAM" id="SignalP"/>
    </source>
</evidence>
<evidence type="ECO:0000256" key="8">
    <source>
        <dbReference type="ARBA" id="ARBA00023136"/>
    </source>
</evidence>
<keyword evidence="18" id="KW-1185">Reference proteome</keyword>
<dbReference type="PROSITE" id="PS50835">
    <property type="entry name" value="IG_LIKE"/>
    <property type="match status" value="1"/>
</dbReference>
<dbReference type="InterPro" id="IPR007110">
    <property type="entry name" value="Ig-like_dom"/>
</dbReference>
<dbReference type="GO" id="GO:0002250">
    <property type="term" value="P:adaptive immune response"/>
    <property type="evidence" value="ECO:0007669"/>
    <property type="project" value="UniProtKB-KW"/>
</dbReference>
<keyword evidence="7" id="KW-1064">Adaptive immunity</keyword>
<evidence type="ECO:0000256" key="12">
    <source>
        <dbReference type="ARBA" id="ARBA00023288"/>
    </source>
</evidence>
<evidence type="ECO:0000256" key="14">
    <source>
        <dbReference type="SAM" id="Phobius"/>
    </source>
</evidence>
<name>A0ABD1KK86_9TELE</name>
<sequence>MRCVKMQFKYMEIFILMCFFHACTPEIVPDGQREKVICSLKKDPSLTIMWLRATENDGIRFLVSYKNNKMVAKTMPTFIETENDGYTLIIKSFKKQTDSGKYNCATYNANTLTFGTASHLEGKPDPIPTKKPKTPTVRTTCTTATAATATAACVCPRGMKKGDPEKACELLIWAPLAAGCGLLLLLLIAVSIICNSECLATTTTPVHQSPPQHHPHTEHLIHLNSCDVRKKM</sequence>
<evidence type="ECO:0000313" key="17">
    <source>
        <dbReference type="EMBL" id="KAL2099596.1"/>
    </source>
</evidence>
<gene>
    <name evidence="17" type="ORF">ACEWY4_003990</name>
</gene>
<feature type="chain" id="PRO_5044751738" description="Ig-like domain-containing protein" evidence="15">
    <location>
        <begin position="26"/>
        <end position="232"/>
    </location>
</feature>
<evidence type="ECO:0000256" key="1">
    <source>
        <dbReference type="ARBA" id="ARBA00004251"/>
    </source>
</evidence>
<evidence type="ECO:0000256" key="6">
    <source>
        <dbReference type="ARBA" id="ARBA00022989"/>
    </source>
</evidence>
<feature type="signal peptide" evidence="15">
    <location>
        <begin position="1"/>
        <end position="25"/>
    </location>
</feature>
<dbReference type="GO" id="GO:0005886">
    <property type="term" value="C:plasma membrane"/>
    <property type="evidence" value="ECO:0007669"/>
    <property type="project" value="UniProtKB-SubCell"/>
</dbReference>
<dbReference type="Gene3D" id="2.60.40.10">
    <property type="entry name" value="Immunoglobulins"/>
    <property type="match status" value="1"/>
</dbReference>
<evidence type="ECO:0000256" key="5">
    <source>
        <dbReference type="ARBA" id="ARBA00022859"/>
    </source>
</evidence>
<evidence type="ECO:0000259" key="16">
    <source>
        <dbReference type="PROSITE" id="PS50835"/>
    </source>
</evidence>
<evidence type="ECO:0000256" key="7">
    <source>
        <dbReference type="ARBA" id="ARBA00023130"/>
    </source>
</evidence>
<dbReference type="EMBL" id="JBHFQA010000004">
    <property type="protein sequence ID" value="KAL2099596.1"/>
    <property type="molecule type" value="Genomic_DNA"/>
</dbReference>
<keyword evidence="12" id="KW-0449">Lipoprotein</keyword>
<keyword evidence="4 15" id="KW-0732">Signal</keyword>
<evidence type="ECO:0000256" key="13">
    <source>
        <dbReference type="ARBA" id="ARBA00023319"/>
    </source>
</evidence>
<evidence type="ECO:0000256" key="9">
    <source>
        <dbReference type="ARBA" id="ARBA00023139"/>
    </source>
</evidence>
<dbReference type="InterPro" id="IPR036179">
    <property type="entry name" value="Ig-like_dom_sf"/>
</dbReference>
<organism evidence="17 18">
    <name type="scientific">Coilia grayii</name>
    <name type="common">Gray's grenadier anchovy</name>
    <dbReference type="NCBI Taxonomy" id="363190"/>
    <lineage>
        <taxon>Eukaryota</taxon>
        <taxon>Metazoa</taxon>
        <taxon>Chordata</taxon>
        <taxon>Craniata</taxon>
        <taxon>Vertebrata</taxon>
        <taxon>Euteleostomi</taxon>
        <taxon>Actinopterygii</taxon>
        <taxon>Neopterygii</taxon>
        <taxon>Teleostei</taxon>
        <taxon>Clupei</taxon>
        <taxon>Clupeiformes</taxon>
        <taxon>Clupeoidei</taxon>
        <taxon>Engraulidae</taxon>
        <taxon>Coilinae</taxon>
        <taxon>Coilia</taxon>
    </lineage>
</organism>
<keyword evidence="11" id="KW-0325">Glycoprotein</keyword>
<comment type="caution">
    <text evidence="17">The sequence shown here is derived from an EMBL/GenBank/DDBJ whole genome shotgun (WGS) entry which is preliminary data.</text>
</comment>
<feature type="transmembrane region" description="Helical" evidence="14">
    <location>
        <begin position="170"/>
        <end position="194"/>
    </location>
</feature>
<keyword evidence="10" id="KW-1015">Disulfide bond</keyword>
<proteinExistence type="predicted"/>
<evidence type="ECO:0000313" key="18">
    <source>
        <dbReference type="Proteomes" id="UP001591681"/>
    </source>
</evidence>
<protein>
    <recommendedName>
        <fullName evidence="16">Ig-like domain-containing protein</fullName>
    </recommendedName>
</protein>
<dbReference type="PANTHER" id="PTHR10441:SF2">
    <property type="entry name" value="T-CELL SURFACE GLYCOPROTEIN CD8 ALPHA CHAIN"/>
    <property type="match status" value="1"/>
</dbReference>
<evidence type="ECO:0000256" key="10">
    <source>
        <dbReference type="ARBA" id="ARBA00023157"/>
    </source>
</evidence>
<keyword evidence="5" id="KW-0391">Immunity</keyword>
<evidence type="ECO:0000256" key="11">
    <source>
        <dbReference type="ARBA" id="ARBA00023180"/>
    </source>
</evidence>
<keyword evidence="9" id="KW-0564">Palmitate</keyword>
<keyword evidence="13" id="KW-0393">Immunoglobulin domain</keyword>
<accession>A0ABD1KK86</accession>
<keyword evidence="2" id="KW-1003">Cell membrane</keyword>
<evidence type="ECO:0000256" key="3">
    <source>
        <dbReference type="ARBA" id="ARBA00022692"/>
    </source>
</evidence>
<keyword evidence="6 14" id="KW-1133">Transmembrane helix</keyword>
<dbReference type="InterPro" id="IPR015468">
    <property type="entry name" value="CD8_asu"/>
</dbReference>
<evidence type="ECO:0000256" key="4">
    <source>
        <dbReference type="ARBA" id="ARBA00022729"/>
    </source>
</evidence>
<evidence type="ECO:0000256" key="2">
    <source>
        <dbReference type="ARBA" id="ARBA00022475"/>
    </source>
</evidence>
<feature type="domain" description="Ig-like" evidence="16">
    <location>
        <begin position="11"/>
        <end position="115"/>
    </location>
</feature>
<dbReference type="PANTHER" id="PTHR10441">
    <property type="entry name" value="CD8 ALPHA CHAIN"/>
    <property type="match status" value="1"/>
</dbReference>